<dbReference type="EMBL" id="CM002292">
    <property type="protein sequence ID" value="ESW22178.1"/>
    <property type="molecule type" value="Genomic_DNA"/>
</dbReference>
<protein>
    <submittedName>
        <fullName evidence="1">Uncharacterized protein</fullName>
    </submittedName>
</protein>
<name>V7BYP6_PHAVU</name>
<dbReference type="Gramene" id="ESW22178">
    <property type="protein sequence ID" value="ESW22178"/>
    <property type="gene ID" value="PHAVU_005G133600g"/>
</dbReference>
<organism evidence="1 2">
    <name type="scientific">Phaseolus vulgaris</name>
    <name type="common">Kidney bean</name>
    <name type="synonym">French bean</name>
    <dbReference type="NCBI Taxonomy" id="3885"/>
    <lineage>
        <taxon>Eukaryota</taxon>
        <taxon>Viridiplantae</taxon>
        <taxon>Streptophyta</taxon>
        <taxon>Embryophyta</taxon>
        <taxon>Tracheophyta</taxon>
        <taxon>Spermatophyta</taxon>
        <taxon>Magnoliopsida</taxon>
        <taxon>eudicotyledons</taxon>
        <taxon>Gunneridae</taxon>
        <taxon>Pentapetalae</taxon>
        <taxon>rosids</taxon>
        <taxon>fabids</taxon>
        <taxon>Fabales</taxon>
        <taxon>Fabaceae</taxon>
        <taxon>Papilionoideae</taxon>
        <taxon>50 kb inversion clade</taxon>
        <taxon>NPAAA clade</taxon>
        <taxon>indigoferoid/millettioid clade</taxon>
        <taxon>Phaseoleae</taxon>
        <taxon>Phaseolus</taxon>
    </lineage>
</organism>
<accession>V7BYP6</accession>
<dbReference type="AlphaFoldDB" id="V7BYP6"/>
<dbReference type="Proteomes" id="UP000000226">
    <property type="component" value="Chromosome 5"/>
</dbReference>
<evidence type="ECO:0000313" key="1">
    <source>
        <dbReference type="EMBL" id="ESW22178.1"/>
    </source>
</evidence>
<proteinExistence type="predicted"/>
<gene>
    <name evidence="1" type="ORF">PHAVU_005G133600g</name>
</gene>
<keyword evidence="2" id="KW-1185">Reference proteome</keyword>
<evidence type="ECO:0000313" key="2">
    <source>
        <dbReference type="Proteomes" id="UP000000226"/>
    </source>
</evidence>
<sequence length="82" mass="9068">MTCDNAEISYVVTAPFTTPTILCDNLNIVTLSHNPILHAKAKKHVELANFLFTEALNKTIIVQHIPAPNQNADFLTKLLTPL</sequence>
<reference evidence="2" key="1">
    <citation type="journal article" date="2014" name="Nat. Genet.">
        <title>A reference genome for common bean and genome-wide analysis of dual domestications.</title>
        <authorList>
            <person name="Schmutz J."/>
            <person name="McClean P.E."/>
            <person name="Mamidi S."/>
            <person name="Wu G.A."/>
            <person name="Cannon S.B."/>
            <person name="Grimwood J."/>
            <person name="Jenkins J."/>
            <person name="Shu S."/>
            <person name="Song Q."/>
            <person name="Chavarro C."/>
            <person name="Torres-Torres M."/>
            <person name="Geffroy V."/>
            <person name="Moghaddam S.M."/>
            <person name="Gao D."/>
            <person name="Abernathy B."/>
            <person name="Barry K."/>
            <person name="Blair M."/>
            <person name="Brick M.A."/>
            <person name="Chovatia M."/>
            <person name="Gepts P."/>
            <person name="Goodstein D.M."/>
            <person name="Gonzales M."/>
            <person name="Hellsten U."/>
            <person name="Hyten D.L."/>
            <person name="Jia G."/>
            <person name="Kelly J.D."/>
            <person name="Kudrna D."/>
            <person name="Lee R."/>
            <person name="Richard M.M."/>
            <person name="Miklas P.N."/>
            <person name="Osorno J.M."/>
            <person name="Rodrigues J."/>
            <person name="Thareau V."/>
            <person name="Urrea C.A."/>
            <person name="Wang M."/>
            <person name="Yu Y."/>
            <person name="Zhang M."/>
            <person name="Wing R.A."/>
            <person name="Cregan P.B."/>
            <person name="Rokhsar D.S."/>
            <person name="Jackson S.A."/>
        </authorList>
    </citation>
    <scope>NUCLEOTIDE SEQUENCE [LARGE SCALE GENOMIC DNA]</scope>
    <source>
        <strain evidence="2">cv. G19833</strain>
    </source>
</reference>
<dbReference type="OrthoDB" id="1436114at2759"/>
<dbReference type="OMA" id="TIIVQHI"/>